<dbReference type="AlphaFoldDB" id="A0A9X8RLP8"/>
<gene>
    <name evidence="4" type="ORF">SAMEA3375112_03431</name>
</gene>
<organism evidence="4 5">
    <name type="scientific">Clostridioides difficile</name>
    <name type="common">Peptoclostridium difficile</name>
    <dbReference type="NCBI Taxonomy" id="1496"/>
    <lineage>
        <taxon>Bacteria</taxon>
        <taxon>Bacillati</taxon>
        <taxon>Bacillota</taxon>
        <taxon>Clostridia</taxon>
        <taxon>Peptostreptococcales</taxon>
        <taxon>Peptostreptococcaceae</taxon>
        <taxon>Clostridioides</taxon>
    </lineage>
</organism>
<accession>A0A9X8RLP8</accession>
<evidence type="ECO:0000259" key="3">
    <source>
        <dbReference type="Pfam" id="PF09851"/>
    </source>
</evidence>
<comment type="caution">
    <text evidence="4">The sequence shown here is derived from an EMBL/GenBank/DDBJ whole genome shotgun (WGS) entry which is preliminary data.</text>
</comment>
<dbReference type="InterPro" id="IPR018649">
    <property type="entry name" value="SHOCT"/>
</dbReference>
<evidence type="ECO:0000313" key="4">
    <source>
        <dbReference type="EMBL" id="SJT01340.1"/>
    </source>
</evidence>
<feature type="transmembrane region" description="Helical" evidence="2">
    <location>
        <begin position="6"/>
        <end position="24"/>
    </location>
</feature>
<evidence type="ECO:0000256" key="2">
    <source>
        <dbReference type="SAM" id="Phobius"/>
    </source>
</evidence>
<sequence>MEEYLGHFILIGLGVGYIIVYCFIRNVMDNAKEKEARLERIAERNREKTKVEKAIQKNISMAKCQAFGNSNSDSVILSNNGKISIIHAGFKTAVKKNIEDLVSIKFSMQVSEKNQMRIISIVPTYDKYTFVEKIYLTLIFELNTYEVFYIPQYKNINNADIQEKIKEMERFKLVVENEAAKFKNAKIESNNDIKKDDDDISKISNSLKELQSLKDQEILTEEEFNEKKKVLLEKIK</sequence>
<evidence type="ECO:0000256" key="1">
    <source>
        <dbReference type="SAM" id="Coils"/>
    </source>
</evidence>
<protein>
    <recommendedName>
        <fullName evidence="3">SHOCT domain-containing protein</fullName>
    </recommendedName>
</protein>
<dbReference type="Proteomes" id="UP000189137">
    <property type="component" value="Unassembled WGS sequence"/>
</dbReference>
<dbReference type="RefSeq" id="WP_021402215.1">
    <property type="nucleotide sequence ID" value="NZ_BIUN01000001.1"/>
</dbReference>
<dbReference type="Pfam" id="PF09851">
    <property type="entry name" value="SHOCT"/>
    <property type="match status" value="1"/>
</dbReference>
<proteinExistence type="predicted"/>
<keyword evidence="2" id="KW-0812">Transmembrane</keyword>
<feature type="coiled-coil region" evidence="1">
    <location>
        <begin position="24"/>
        <end position="51"/>
    </location>
</feature>
<feature type="domain" description="SHOCT" evidence="3">
    <location>
        <begin position="207"/>
        <end position="232"/>
    </location>
</feature>
<reference evidence="4 5" key="1">
    <citation type="submission" date="2017-02" db="EMBL/GenBank/DDBJ databases">
        <authorList>
            <consortium name="Pathogen Informatics"/>
        </authorList>
    </citation>
    <scope>NUCLEOTIDE SEQUENCE [LARGE SCALE GENOMIC DNA]</scope>
    <source>
        <strain evidence="4 5">VRECD0157</strain>
    </source>
</reference>
<name>A0A9X8RLP8_CLODI</name>
<keyword evidence="1" id="KW-0175">Coiled coil</keyword>
<keyword evidence="2" id="KW-0472">Membrane</keyword>
<evidence type="ECO:0000313" key="5">
    <source>
        <dbReference type="Proteomes" id="UP000189137"/>
    </source>
</evidence>
<dbReference type="EMBL" id="FUPS01000014">
    <property type="protein sequence ID" value="SJT01340.1"/>
    <property type="molecule type" value="Genomic_DNA"/>
</dbReference>
<keyword evidence="2" id="KW-1133">Transmembrane helix</keyword>